<feature type="transmembrane region" description="Helical" evidence="1">
    <location>
        <begin position="60"/>
        <end position="79"/>
    </location>
</feature>
<protein>
    <recommendedName>
        <fullName evidence="4">DUF4386 family protein</fullName>
    </recommendedName>
</protein>
<evidence type="ECO:0008006" key="4">
    <source>
        <dbReference type="Google" id="ProtNLM"/>
    </source>
</evidence>
<accession>A0ABP7AK12</accession>
<keyword evidence="1" id="KW-0812">Transmembrane</keyword>
<gene>
    <name evidence="2" type="ORF">GCM10022236_40940</name>
</gene>
<sequence length="232" mass="24206">MLFSESSAHTLEEIMRIADSSRAAVTLGLAGLAFAAYPMLRGYGSETGLAGAALYARPAWVAAHLLGMVGFALLALGLSRIDERAGRWATWGAFAVLPYYGAEAFGLHALGLRAIQTGHADMTAASDMFRYQPVAITIFALGWIAFGAVGVRLLLLARRGGEAMLRAGLVLAGVALITYLPQFFLPPAGRIGHGLLLGIGLLLTAYATWTSHEATAPTPASAGKVASTPQHG</sequence>
<feature type="transmembrane region" description="Helical" evidence="1">
    <location>
        <begin position="21"/>
        <end position="40"/>
    </location>
</feature>
<name>A0ABP7AK12_9ACTN</name>
<feature type="transmembrane region" description="Helical" evidence="1">
    <location>
        <begin position="91"/>
        <end position="111"/>
    </location>
</feature>
<reference evidence="3" key="1">
    <citation type="journal article" date="2019" name="Int. J. Syst. Evol. Microbiol.">
        <title>The Global Catalogue of Microorganisms (GCM) 10K type strain sequencing project: providing services to taxonomists for standard genome sequencing and annotation.</title>
        <authorList>
            <consortium name="The Broad Institute Genomics Platform"/>
            <consortium name="The Broad Institute Genome Sequencing Center for Infectious Disease"/>
            <person name="Wu L."/>
            <person name="Ma J."/>
        </authorList>
    </citation>
    <scope>NUCLEOTIDE SEQUENCE [LARGE SCALE GENOMIC DNA]</scope>
    <source>
        <strain evidence="3">JCM 16929</strain>
    </source>
</reference>
<organism evidence="2 3">
    <name type="scientific">Microlunatus ginsengisoli</name>
    <dbReference type="NCBI Taxonomy" id="363863"/>
    <lineage>
        <taxon>Bacteria</taxon>
        <taxon>Bacillati</taxon>
        <taxon>Actinomycetota</taxon>
        <taxon>Actinomycetes</taxon>
        <taxon>Propionibacteriales</taxon>
        <taxon>Propionibacteriaceae</taxon>
        <taxon>Microlunatus</taxon>
    </lineage>
</organism>
<feature type="transmembrane region" description="Helical" evidence="1">
    <location>
        <begin position="131"/>
        <end position="155"/>
    </location>
</feature>
<evidence type="ECO:0000313" key="2">
    <source>
        <dbReference type="EMBL" id="GAA3634202.1"/>
    </source>
</evidence>
<keyword evidence="1" id="KW-0472">Membrane</keyword>
<keyword evidence="1" id="KW-1133">Transmembrane helix</keyword>
<dbReference type="Proteomes" id="UP001501490">
    <property type="component" value="Unassembled WGS sequence"/>
</dbReference>
<comment type="caution">
    <text evidence="2">The sequence shown here is derived from an EMBL/GenBank/DDBJ whole genome shotgun (WGS) entry which is preliminary data.</text>
</comment>
<evidence type="ECO:0000313" key="3">
    <source>
        <dbReference type="Proteomes" id="UP001501490"/>
    </source>
</evidence>
<feature type="transmembrane region" description="Helical" evidence="1">
    <location>
        <begin position="191"/>
        <end position="209"/>
    </location>
</feature>
<proteinExistence type="predicted"/>
<dbReference type="EMBL" id="BAABAB010000035">
    <property type="protein sequence ID" value="GAA3634202.1"/>
    <property type="molecule type" value="Genomic_DNA"/>
</dbReference>
<evidence type="ECO:0000256" key="1">
    <source>
        <dbReference type="SAM" id="Phobius"/>
    </source>
</evidence>
<feature type="transmembrane region" description="Helical" evidence="1">
    <location>
        <begin position="167"/>
        <end position="185"/>
    </location>
</feature>
<keyword evidence="3" id="KW-1185">Reference proteome</keyword>